<keyword evidence="3" id="KW-1185">Reference proteome</keyword>
<evidence type="ECO:0008006" key="4">
    <source>
        <dbReference type="Google" id="ProtNLM"/>
    </source>
</evidence>
<dbReference type="Proteomes" id="UP000660729">
    <property type="component" value="Unassembled WGS sequence"/>
</dbReference>
<dbReference type="CDD" id="cd09917">
    <property type="entry name" value="F-box_SF"/>
    <property type="match status" value="1"/>
</dbReference>
<reference evidence="2" key="1">
    <citation type="submission" date="2020-04" db="EMBL/GenBank/DDBJ databases">
        <title>Draft genome resource of the tomato pathogen Pseudocercospora fuligena.</title>
        <authorList>
            <person name="Zaccaron A."/>
        </authorList>
    </citation>
    <scope>NUCLEOTIDE SEQUENCE</scope>
    <source>
        <strain evidence="2">PF001</strain>
    </source>
</reference>
<evidence type="ECO:0000313" key="3">
    <source>
        <dbReference type="Proteomes" id="UP000660729"/>
    </source>
</evidence>
<dbReference type="OrthoDB" id="3643498at2759"/>
<comment type="caution">
    <text evidence="2">The sequence shown here is derived from an EMBL/GenBank/DDBJ whole genome shotgun (WGS) entry which is preliminary data.</text>
</comment>
<name>A0A8H6RJ30_9PEZI</name>
<dbReference type="AlphaFoldDB" id="A0A8H6RJ30"/>
<feature type="compositionally biased region" description="Acidic residues" evidence="1">
    <location>
        <begin position="71"/>
        <end position="83"/>
    </location>
</feature>
<dbReference type="InterPro" id="IPR036047">
    <property type="entry name" value="F-box-like_dom_sf"/>
</dbReference>
<organism evidence="2 3">
    <name type="scientific">Pseudocercospora fuligena</name>
    <dbReference type="NCBI Taxonomy" id="685502"/>
    <lineage>
        <taxon>Eukaryota</taxon>
        <taxon>Fungi</taxon>
        <taxon>Dikarya</taxon>
        <taxon>Ascomycota</taxon>
        <taxon>Pezizomycotina</taxon>
        <taxon>Dothideomycetes</taxon>
        <taxon>Dothideomycetidae</taxon>
        <taxon>Mycosphaerellales</taxon>
        <taxon>Mycosphaerellaceae</taxon>
        <taxon>Pseudocercospora</taxon>
    </lineage>
</organism>
<proteinExistence type="predicted"/>
<feature type="region of interest" description="Disordered" evidence="1">
    <location>
        <begin position="56"/>
        <end position="108"/>
    </location>
</feature>
<protein>
    <recommendedName>
        <fullName evidence="4">F-box domain-containing protein</fullName>
    </recommendedName>
</protein>
<gene>
    <name evidence="2" type="ORF">HII31_05906</name>
</gene>
<dbReference type="SUPFAM" id="SSF81383">
    <property type="entry name" value="F-box domain"/>
    <property type="match status" value="1"/>
</dbReference>
<feature type="compositionally biased region" description="Basic and acidic residues" evidence="1">
    <location>
        <begin position="84"/>
        <end position="102"/>
    </location>
</feature>
<dbReference type="EMBL" id="JABCIY010000109">
    <property type="protein sequence ID" value="KAF7192765.1"/>
    <property type="molecule type" value="Genomic_DNA"/>
</dbReference>
<sequence length="245" mass="26506">MTQLAAHAVLSTVELLEAILLNLDTKTLLLSQRTCKTWQKVIAGSILLQEALFFRPVPQPPPPNDASLDGADPDDDNPPDADSPDAKPDDAEPPDAKPDDANLRGIDGGAVLNPLAREAFQLRKPKPGQPNIKVKGQSIEYVNPWIAGSFRRMYVTQPPAQEVSIHTCHGGVCSNDEIVVARSGECVTIGDILDKLEKLSGGKPHKAAATVRSALVGGSRVENEAGQLPTWHKSFRLASWIYRRT</sequence>
<accession>A0A8H6RJ30</accession>
<evidence type="ECO:0000256" key="1">
    <source>
        <dbReference type="SAM" id="MobiDB-lite"/>
    </source>
</evidence>
<evidence type="ECO:0000313" key="2">
    <source>
        <dbReference type="EMBL" id="KAF7192765.1"/>
    </source>
</evidence>